<keyword evidence="4" id="KW-1185">Reference proteome</keyword>
<name>A0AA40CWV4_9PEZI</name>
<keyword evidence="1" id="KW-0812">Transmembrane</keyword>
<dbReference type="InterPro" id="IPR023696">
    <property type="entry name" value="Ureohydrolase_dom_sf"/>
</dbReference>
<evidence type="ECO:0000259" key="2">
    <source>
        <dbReference type="Pfam" id="PF00850"/>
    </source>
</evidence>
<dbReference type="InterPro" id="IPR037138">
    <property type="entry name" value="His_deacetylse_dom_sf"/>
</dbReference>
<feature type="domain" description="Histone deacetylase" evidence="2">
    <location>
        <begin position="1"/>
        <end position="109"/>
    </location>
</feature>
<dbReference type="Proteomes" id="UP001174997">
    <property type="component" value="Unassembled WGS sequence"/>
</dbReference>
<evidence type="ECO:0000256" key="1">
    <source>
        <dbReference type="SAM" id="Phobius"/>
    </source>
</evidence>
<dbReference type="SUPFAM" id="SSF52768">
    <property type="entry name" value="Arginase/deacetylase"/>
    <property type="match status" value="1"/>
</dbReference>
<keyword evidence="1" id="KW-1133">Transmembrane helix</keyword>
<feature type="transmembrane region" description="Helical" evidence="1">
    <location>
        <begin position="43"/>
        <end position="70"/>
    </location>
</feature>
<dbReference type="EMBL" id="JAULSY010000218">
    <property type="protein sequence ID" value="KAK0654515.1"/>
    <property type="molecule type" value="Genomic_DNA"/>
</dbReference>
<protein>
    <recommendedName>
        <fullName evidence="2">Histone deacetylase domain-containing protein</fullName>
    </recommendedName>
</protein>
<dbReference type="Gene3D" id="3.40.800.20">
    <property type="entry name" value="Histone deacetylase domain"/>
    <property type="match status" value="1"/>
</dbReference>
<dbReference type="InterPro" id="IPR023801">
    <property type="entry name" value="His_deacetylse_dom"/>
</dbReference>
<gene>
    <name evidence="3" type="ORF">QBC41DRAFT_207163</name>
</gene>
<feature type="non-terminal residue" evidence="3">
    <location>
        <position position="1"/>
    </location>
</feature>
<comment type="caution">
    <text evidence="3">The sequence shown here is derived from an EMBL/GenBank/DDBJ whole genome shotgun (WGS) entry which is preliminary data.</text>
</comment>
<evidence type="ECO:0000313" key="3">
    <source>
        <dbReference type="EMBL" id="KAK0654515.1"/>
    </source>
</evidence>
<accession>A0AA40CWV4</accession>
<feature type="non-terminal residue" evidence="3">
    <location>
        <position position="112"/>
    </location>
</feature>
<dbReference type="Pfam" id="PF00850">
    <property type="entry name" value="Hist_deacetyl"/>
    <property type="match status" value="1"/>
</dbReference>
<sequence length="112" mass="12953">NVLYILLYIYKDSDFYPGKSENPIILNNSIKYYKTKNKFKKNINIAIIIPINYKFNFNLVLISVSFNAIIKNKLGAYFISPGYYAYITSILISLINKKVAVYLKGGYNLFTI</sequence>
<proteinExistence type="predicted"/>
<reference evidence="3" key="1">
    <citation type="submission" date="2023-06" db="EMBL/GenBank/DDBJ databases">
        <title>Genome-scale phylogeny and comparative genomics of the fungal order Sordariales.</title>
        <authorList>
            <consortium name="Lawrence Berkeley National Laboratory"/>
            <person name="Hensen N."/>
            <person name="Bonometti L."/>
            <person name="Westerberg I."/>
            <person name="Brannstrom I.O."/>
            <person name="Guillou S."/>
            <person name="Cros-Aarteil S."/>
            <person name="Calhoun S."/>
            <person name="Haridas S."/>
            <person name="Kuo A."/>
            <person name="Mondo S."/>
            <person name="Pangilinan J."/>
            <person name="Riley R."/>
            <person name="Labutti K."/>
            <person name="Andreopoulos B."/>
            <person name="Lipzen A."/>
            <person name="Chen C."/>
            <person name="Yanf M."/>
            <person name="Daum C."/>
            <person name="Ng V."/>
            <person name="Clum A."/>
            <person name="Steindorff A."/>
            <person name="Ohm R."/>
            <person name="Martin F."/>
            <person name="Silar P."/>
            <person name="Natvig D."/>
            <person name="Lalanne C."/>
            <person name="Gautier V."/>
            <person name="Ament-Velasquez S.L."/>
            <person name="Kruys A."/>
            <person name="Hutchinson M.I."/>
            <person name="Powell A.J."/>
            <person name="Barry K."/>
            <person name="Miller A.N."/>
            <person name="Grigoriev I.V."/>
            <person name="Debuchy R."/>
            <person name="Gladieux P."/>
            <person name="Thoren M.H."/>
            <person name="Johannesson H."/>
        </authorList>
    </citation>
    <scope>NUCLEOTIDE SEQUENCE</scope>
    <source>
        <strain evidence="3">CBS 307.81</strain>
    </source>
</reference>
<keyword evidence="1" id="KW-0472">Membrane</keyword>
<dbReference type="AlphaFoldDB" id="A0AA40CWV4"/>
<evidence type="ECO:0000313" key="4">
    <source>
        <dbReference type="Proteomes" id="UP001174997"/>
    </source>
</evidence>
<organism evidence="3 4">
    <name type="scientific">Cercophora samala</name>
    <dbReference type="NCBI Taxonomy" id="330535"/>
    <lineage>
        <taxon>Eukaryota</taxon>
        <taxon>Fungi</taxon>
        <taxon>Dikarya</taxon>
        <taxon>Ascomycota</taxon>
        <taxon>Pezizomycotina</taxon>
        <taxon>Sordariomycetes</taxon>
        <taxon>Sordariomycetidae</taxon>
        <taxon>Sordariales</taxon>
        <taxon>Lasiosphaeriaceae</taxon>
        <taxon>Cercophora</taxon>
    </lineage>
</organism>
<feature type="transmembrane region" description="Helical" evidence="1">
    <location>
        <begin position="76"/>
        <end position="95"/>
    </location>
</feature>